<protein>
    <submittedName>
        <fullName evidence="1">Uncharacterized protein</fullName>
    </submittedName>
</protein>
<dbReference type="AlphaFoldDB" id="A0A8J6HKB6"/>
<organism evidence="1 2">
    <name type="scientific">Tenebrio molitor</name>
    <name type="common">Yellow mealworm beetle</name>
    <dbReference type="NCBI Taxonomy" id="7067"/>
    <lineage>
        <taxon>Eukaryota</taxon>
        <taxon>Metazoa</taxon>
        <taxon>Ecdysozoa</taxon>
        <taxon>Arthropoda</taxon>
        <taxon>Hexapoda</taxon>
        <taxon>Insecta</taxon>
        <taxon>Pterygota</taxon>
        <taxon>Neoptera</taxon>
        <taxon>Endopterygota</taxon>
        <taxon>Coleoptera</taxon>
        <taxon>Polyphaga</taxon>
        <taxon>Cucujiformia</taxon>
        <taxon>Tenebrionidae</taxon>
        <taxon>Tenebrio</taxon>
    </lineage>
</organism>
<gene>
    <name evidence="1" type="ORF">GEV33_006563</name>
</gene>
<accession>A0A8J6HKB6</accession>
<keyword evidence="2" id="KW-1185">Reference proteome</keyword>
<reference evidence="1" key="1">
    <citation type="journal article" date="2020" name="J Insects Food Feed">
        <title>The yellow mealworm (Tenebrio molitor) genome: a resource for the emerging insects as food and feed industry.</title>
        <authorList>
            <person name="Eriksson T."/>
            <person name="Andere A."/>
            <person name="Kelstrup H."/>
            <person name="Emery V."/>
            <person name="Picard C."/>
        </authorList>
    </citation>
    <scope>NUCLEOTIDE SEQUENCE</scope>
    <source>
        <strain evidence="1">Stoneville</strain>
        <tissue evidence="1">Whole head</tissue>
    </source>
</reference>
<evidence type="ECO:0000313" key="1">
    <source>
        <dbReference type="EMBL" id="KAH0816229.1"/>
    </source>
</evidence>
<dbReference type="Proteomes" id="UP000719412">
    <property type="component" value="Unassembled WGS sequence"/>
</dbReference>
<comment type="caution">
    <text evidence="1">The sequence shown here is derived from an EMBL/GenBank/DDBJ whole genome shotgun (WGS) entry which is preliminary data.</text>
</comment>
<evidence type="ECO:0000313" key="2">
    <source>
        <dbReference type="Proteomes" id="UP000719412"/>
    </source>
</evidence>
<proteinExistence type="predicted"/>
<name>A0A8J6HKB6_TENMO</name>
<dbReference type="EMBL" id="JABDTM020021856">
    <property type="protein sequence ID" value="KAH0816229.1"/>
    <property type="molecule type" value="Genomic_DNA"/>
</dbReference>
<reference evidence="1" key="2">
    <citation type="submission" date="2021-08" db="EMBL/GenBank/DDBJ databases">
        <authorList>
            <person name="Eriksson T."/>
        </authorList>
    </citation>
    <scope>NUCLEOTIDE SEQUENCE</scope>
    <source>
        <strain evidence="1">Stoneville</strain>
        <tissue evidence="1">Whole head</tissue>
    </source>
</reference>
<sequence>MHVRVQWNMQYIFHDVCHIQIITYFYGCCTVLETLGPWCLPDKQLVVPREKLERQRLKMPFFSPLMMTLSLRPPTSDSDPDRRTNLSVALVLVPSSQTRSRSTRSMEYCSMERDVEYMLEKLGVTDSLNVIIDLLLRLRAKDNDIILAEKDLKMQMQLREKDMEMQLREKDMEMKMRLREKDMEMQVQLREKDMEMQKQLREKDMEMQKQLREKGMEMQKQLCEEDMEVQLLPEKDMEMRKQLHEKDMEMRKQLCEEDMEVQLLPEKDMEMRKQLHEKDMEMRKQLHEKDMEMKLRENNLKMQFLETLHEKDMKFNKKYEALKNQCAKVNWQLLKKGKCLTARTILEHFQETQLGYVDVEEVQYKKFAEKPDNLIEVEAWNFTSDTFATEAASFYRRICQGEHSTSSYKYTGLNGVSGLAIPANILTESEWRVLGLIWKLIPLPVGKLLKYSTNGWLTVITELKDVSIVSEELI</sequence>